<dbReference type="GeneID" id="117655406"/>
<organism evidence="3 4">
    <name type="scientific">Pantherophis guttatus</name>
    <name type="common">Corn snake</name>
    <name type="synonym">Elaphe guttata</name>
    <dbReference type="NCBI Taxonomy" id="94885"/>
    <lineage>
        <taxon>Eukaryota</taxon>
        <taxon>Metazoa</taxon>
        <taxon>Chordata</taxon>
        <taxon>Craniata</taxon>
        <taxon>Vertebrata</taxon>
        <taxon>Euteleostomi</taxon>
        <taxon>Lepidosauria</taxon>
        <taxon>Squamata</taxon>
        <taxon>Bifurcata</taxon>
        <taxon>Unidentata</taxon>
        <taxon>Episquamata</taxon>
        <taxon>Toxicofera</taxon>
        <taxon>Serpentes</taxon>
        <taxon>Colubroidea</taxon>
        <taxon>Colubridae</taxon>
        <taxon>Colubrinae</taxon>
        <taxon>Pantherophis</taxon>
    </lineage>
</organism>
<keyword evidence="3" id="KW-1185">Reference proteome</keyword>
<dbReference type="InterPro" id="IPR018200">
    <property type="entry name" value="USP_CS"/>
</dbReference>
<name>A0A6P9AK24_PANGU</name>
<dbReference type="PANTHER" id="PTHR24006:SF796">
    <property type="entry name" value="UBL CARBOXYL-TERMINAL HYDROLASE 18-RELATED"/>
    <property type="match status" value="1"/>
</dbReference>
<protein>
    <submittedName>
        <fullName evidence="4">Ubl carboxyl-terminal hydrolase 18 isoform X1</fullName>
    </submittedName>
</protein>
<dbReference type="PANTHER" id="PTHR24006">
    <property type="entry name" value="UBIQUITIN CARBOXYL-TERMINAL HYDROLASE"/>
    <property type="match status" value="1"/>
</dbReference>
<dbReference type="InterPro" id="IPR050164">
    <property type="entry name" value="Peptidase_C19"/>
</dbReference>
<dbReference type="InParanoid" id="A0A6P9AK24"/>
<dbReference type="Pfam" id="PF00443">
    <property type="entry name" value="UCH"/>
    <property type="match status" value="1"/>
</dbReference>
<dbReference type="RefSeq" id="XP_034258718.1">
    <property type="nucleotide sequence ID" value="XM_034402827.2"/>
</dbReference>
<dbReference type="AlphaFoldDB" id="A0A6P9AK24"/>
<dbReference type="OrthoDB" id="292964at2759"/>
<dbReference type="PROSITE" id="PS50235">
    <property type="entry name" value="USP_3"/>
    <property type="match status" value="1"/>
</dbReference>
<dbReference type="PROSITE" id="PS00973">
    <property type="entry name" value="USP_2"/>
    <property type="match status" value="1"/>
</dbReference>
<dbReference type="GO" id="GO:0005829">
    <property type="term" value="C:cytosol"/>
    <property type="evidence" value="ECO:0007669"/>
    <property type="project" value="TreeGrafter"/>
</dbReference>
<dbReference type="GO" id="GO:0016579">
    <property type="term" value="P:protein deubiquitination"/>
    <property type="evidence" value="ECO:0007669"/>
    <property type="project" value="InterPro"/>
</dbReference>
<feature type="region of interest" description="Disordered" evidence="1">
    <location>
        <begin position="76"/>
        <end position="98"/>
    </location>
</feature>
<dbReference type="OMA" id="CGRKTPF"/>
<dbReference type="SUPFAM" id="SSF54001">
    <property type="entry name" value="Cysteine proteinases"/>
    <property type="match status" value="1"/>
</dbReference>
<feature type="compositionally biased region" description="Basic and acidic residues" evidence="1">
    <location>
        <begin position="80"/>
        <end position="98"/>
    </location>
</feature>
<dbReference type="Gene3D" id="3.90.70.10">
    <property type="entry name" value="Cysteine proteinases"/>
    <property type="match status" value="1"/>
</dbReference>
<evidence type="ECO:0000256" key="1">
    <source>
        <dbReference type="SAM" id="MobiDB-lite"/>
    </source>
</evidence>
<reference evidence="4" key="1">
    <citation type="submission" date="2025-08" db="UniProtKB">
        <authorList>
            <consortium name="RefSeq"/>
        </authorList>
    </citation>
    <scope>IDENTIFICATION</scope>
    <source>
        <tissue evidence="4">Blood</tissue>
    </source>
</reference>
<evidence type="ECO:0000313" key="4">
    <source>
        <dbReference type="RefSeq" id="XP_034258718.1"/>
    </source>
</evidence>
<evidence type="ECO:0000259" key="2">
    <source>
        <dbReference type="PROSITE" id="PS50235"/>
    </source>
</evidence>
<evidence type="ECO:0000313" key="3">
    <source>
        <dbReference type="Proteomes" id="UP001652622"/>
    </source>
</evidence>
<feature type="domain" description="USP" evidence="2">
    <location>
        <begin position="120"/>
        <end position="436"/>
    </location>
</feature>
<dbReference type="InterPro" id="IPR028889">
    <property type="entry name" value="USP"/>
</dbReference>
<dbReference type="KEGG" id="pgut:117655406"/>
<dbReference type="InterPro" id="IPR038765">
    <property type="entry name" value="Papain-like_cys_pep_sf"/>
</dbReference>
<dbReference type="GO" id="GO:0005634">
    <property type="term" value="C:nucleus"/>
    <property type="evidence" value="ECO:0007669"/>
    <property type="project" value="TreeGrafter"/>
</dbReference>
<dbReference type="CTD" id="11274"/>
<accession>A0A6P9AK24</accession>
<gene>
    <name evidence="4" type="primary">USP18</name>
</gene>
<keyword evidence="4" id="KW-0378">Hydrolase</keyword>
<sequence>MPAKKKAFSHLRKVVEHRWRTIHDLWTSIAEFLSQSLFPIPIVEDCRQNFMGQKSGHPKEKRSPKLYGYQILVPEEQEESNEKESNEKESNEKGNNKDLEKISKQFDEILGMADSRNGAVGLYNIGLNCCVNSLLQSFLMNRYFTSLLRRISVPFGTAERKANVPYQMLLLLESMQRAKGKSVHPFDLIYCLSRHGVRLFVLHDASEIYYKIWNLLKSQITNTDLVERLTDLYTIRLQEFLMCQKCSHEIKINNNQLMLHLPMFDFDSHQIVDLENSLHCFFRPEQLTRENICHCEKCNKKTPCLRRVKIMNLPQMLTLHLVRFRSKDGNRTKKVTHSLAFPPELNFSQILTSEQYQPDAKKKSDGLYDLFAVIAHSGPADFGHYCAYIWSLTESKWYCFNDSSVCEVSWDDIKCTYGRQSLRWGETAYLLVYMRKNSTSL</sequence>
<dbReference type="CDD" id="cd02257">
    <property type="entry name" value="Peptidase_C19"/>
    <property type="match status" value="1"/>
</dbReference>
<proteinExistence type="predicted"/>
<dbReference type="InterPro" id="IPR001394">
    <property type="entry name" value="Peptidase_C19_UCH"/>
</dbReference>
<dbReference type="Proteomes" id="UP001652622">
    <property type="component" value="Unplaced"/>
</dbReference>
<dbReference type="GO" id="GO:0004843">
    <property type="term" value="F:cysteine-type deubiquitinase activity"/>
    <property type="evidence" value="ECO:0007669"/>
    <property type="project" value="InterPro"/>
</dbReference>